<dbReference type="eggNOG" id="KOG0979">
    <property type="taxonomic scope" value="Eukaryota"/>
</dbReference>
<dbReference type="OrthoDB" id="10254973at2759"/>
<evidence type="ECO:0000313" key="6">
    <source>
        <dbReference type="EMBL" id="EIE86618.1"/>
    </source>
</evidence>
<dbReference type="GO" id="GO:0030915">
    <property type="term" value="C:Smc5-Smc6 complex"/>
    <property type="evidence" value="ECO:0007669"/>
    <property type="project" value="TreeGrafter"/>
</dbReference>
<feature type="compositionally biased region" description="Acidic residues" evidence="4">
    <location>
        <begin position="26"/>
        <end position="41"/>
    </location>
</feature>
<dbReference type="Proteomes" id="UP000009138">
    <property type="component" value="Unassembled WGS sequence"/>
</dbReference>
<evidence type="ECO:0000313" key="7">
    <source>
        <dbReference type="Proteomes" id="UP000009138"/>
    </source>
</evidence>
<dbReference type="Gene3D" id="3.40.50.300">
    <property type="entry name" value="P-loop containing nucleotide triphosphate hydrolases"/>
    <property type="match status" value="1"/>
</dbReference>
<dbReference type="AlphaFoldDB" id="I1CDT8"/>
<reference evidence="6 7" key="1">
    <citation type="journal article" date="2009" name="PLoS Genet.">
        <title>Genomic analysis of the basal lineage fungus Rhizopus oryzae reveals a whole-genome duplication.</title>
        <authorList>
            <person name="Ma L.-J."/>
            <person name="Ibrahim A.S."/>
            <person name="Skory C."/>
            <person name="Grabherr M.G."/>
            <person name="Burger G."/>
            <person name="Butler M."/>
            <person name="Elias M."/>
            <person name="Idnurm A."/>
            <person name="Lang B.F."/>
            <person name="Sone T."/>
            <person name="Abe A."/>
            <person name="Calvo S.E."/>
            <person name="Corrochano L.M."/>
            <person name="Engels R."/>
            <person name="Fu J."/>
            <person name="Hansberg W."/>
            <person name="Kim J.-M."/>
            <person name="Kodira C.D."/>
            <person name="Koehrsen M.J."/>
            <person name="Liu B."/>
            <person name="Miranda-Saavedra D."/>
            <person name="O'Leary S."/>
            <person name="Ortiz-Castellanos L."/>
            <person name="Poulter R."/>
            <person name="Rodriguez-Romero J."/>
            <person name="Ruiz-Herrera J."/>
            <person name="Shen Y.-Q."/>
            <person name="Zeng Q."/>
            <person name="Galagan J."/>
            <person name="Birren B.W."/>
            <person name="Cuomo C.A."/>
            <person name="Wickes B.L."/>
        </authorList>
    </citation>
    <scope>NUCLEOTIDE SEQUENCE [LARGE SCALE GENOMIC DNA]</scope>
    <source>
        <strain evidence="7">RA 99-880 / ATCC MYA-4621 / FGSC 9543 / NRRL 43880</strain>
    </source>
</reference>
<name>I1CDT8_RHIO9</name>
<dbReference type="Pfam" id="PF13476">
    <property type="entry name" value="AAA_23"/>
    <property type="match status" value="1"/>
</dbReference>
<evidence type="ECO:0000256" key="2">
    <source>
        <dbReference type="ARBA" id="ARBA00018687"/>
    </source>
</evidence>
<dbReference type="InterPro" id="IPR027417">
    <property type="entry name" value="P-loop_NTPase"/>
</dbReference>
<feature type="domain" description="Rad50/SbcC-type AAA" evidence="5">
    <location>
        <begin position="72"/>
        <end position="165"/>
    </location>
</feature>
<dbReference type="OMA" id="ANNSTNW"/>
<gene>
    <name evidence="6" type="ORF">RO3G_11329</name>
</gene>
<dbReference type="VEuPathDB" id="FungiDB:RO3G_11329"/>
<feature type="compositionally biased region" description="Basic and acidic residues" evidence="4">
    <location>
        <begin position="1"/>
        <end position="16"/>
    </location>
</feature>
<accession>I1CDT8</accession>
<dbReference type="GO" id="GO:0003697">
    <property type="term" value="F:single-stranded DNA binding"/>
    <property type="evidence" value="ECO:0007669"/>
    <property type="project" value="TreeGrafter"/>
</dbReference>
<feature type="region of interest" description="Disordered" evidence="4">
    <location>
        <begin position="1"/>
        <end position="47"/>
    </location>
</feature>
<comment type="similarity">
    <text evidence="1">Belongs to the SMC family. SMC5 subfamily.</text>
</comment>
<dbReference type="SUPFAM" id="SSF52540">
    <property type="entry name" value="P-loop containing nucleoside triphosphate hydrolases"/>
    <property type="match status" value="1"/>
</dbReference>
<evidence type="ECO:0000256" key="4">
    <source>
        <dbReference type="SAM" id="MobiDB-lite"/>
    </source>
</evidence>
<protein>
    <recommendedName>
        <fullName evidence="2">Structural maintenance of chromosomes protein 5</fullName>
    </recommendedName>
</protein>
<dbReference type="EMBL" id="CH476740">
    <property type="protein sequence ID" value="EIE86618.1"/>
    <property type="molecule type" value="Genomic_DNA"/>
</dbReference>
<dbReference type="InterPro" id="IPR038729">
    <property type="entry name" value="Rad50/SbcC_AAA"/>
</dbReference>
<dbReference type="GO" id="GO:0005634">
    <property type="term" value="C:nucleus"/>
    <property type="evidence" value="ECO:0007669"/>
    <property type="project" value="TreeGrafter"/>
</dbReference>
<dbReference type="RefSeq" id="XP_067522014.1">
    <property type="nucleotide sequence ID" value="XM_067665913.1"/>
</dbReference>
<evidence type="ECO:0000259" key="5">
    <source>
        <dbReference type="Pfam" id="PF13476"/>
    </source>
</evidence>
<evidence type="ECO:0000256" key="3">
    <source>
        <dbReference type="ARBA" id="ARBA00023054"/>
    </source>
</evidence>
<dbReference type="GO" id="GO:0016887">
    <property type="term" value="F:ATP hydrolysis activity"/>
    <property type="evidence" value="ECO:0007669"/>
    <property type="project" value="InterPro"/>
</dbReference>
<dbReference type="PANTHER" id="PTHR45916">
    <property type="entry name" value="STRUCTURAL MAINTENANCE OF CHROMOSOMES PROTEIN 5"/>
    <property type="match status" value="1"/>
</dbReference>
<dbReference type="InParanoid" id="I1CDT8"/>
<sequence>MTLGSTRDHSDDEDRQVHKRPRYSSEDEENEVEVIVEEEGSTTDTTPSIIEYNETSLPVDDQDGFVEGSIVKITLTNFVTYDYCEVFPGPQMNMIIGPNGTGKSTIVCAIALGLGGSPNLLGRAKNIQEFVKTGEDEATIAIELKKVNDRNVVIQRSFKKSSNSTTWKVNGTKASL</sequence>
<proteinExistence type="inferred from homology"/>
<keyword evidence="7" id="KW-1185">Reference proteome</keyword>
<dbReference type="STRING" id="246409.I1CDT8"/>
<dbReference type="PANTHER" id="PTHR45916:SF1">
    <property type="entry name" value="STRUCTURAL MAINTENANCE OF CHROMOSOMES PROTEIN 5"/>
    <property type="match status" value="1"/>
</dbReference>
<organism evidence="6 7">
    <name type="scientific">Rhizopus delemar (strain RA 99-880 / ATCC MYA-4621 / FGSC 9543 / NRRL 43880)</name>
    <name type="common">Mucormycosis agent</name>
    <name type="synonym">Rhizopus arrhizus var. delemar</name>
    <dbReference type="NCBI Taxonomy" id="246409"/>
    <lineage>
        <taxon>Eukaryota</taxon>
        <taxon>Fungi</taxon>
        <taxon>Fungi incertae sedis</taxon>
        <taxon>Mucoromycota</taxon>
        <taxon>Mucoromycotina</taxon>
        <taxon>Mucoromycetes</taxon>
        <taxon>Mucorales</taxon>
        <taxon>Mucorineae</taxon>
        <taxon>Rhizopodaceae</taxon>
        <taxon>Rhizopus</taxon>
    </lineage>
</organism>
<dbReference type="GO" id="GO:0000724">
    <property type="term" value="P:double-strand break repair via homologous recombination"/>
    <property type="evidence" value="ECO:0007669"/>
    <property type="project" value="TreeGrafter"/>
</dbReference>
<keyword evidence="3" id="KW-0175">Coiled coil</keyword>
<evidence type="ECO:0000256" key="1">
    <source>
        <dbReference type="ARBA" id="ARBA00010171"/>
    </source>
</evidence>
<dbReference type="GeneID" id="93618294"/>